<dbReference type="InterPro" id="IPR022694">
    <property type="entry name" value="3-OHacyl-CoA_DH"/>
</dbReference>
<gene>
    <name evidence="10" type="ORF">SAMN02745823_03685</name>
</gene>
<keyword evidence="3" id="KW-0560">Oxidoreductase</keyword>
<dbReference type="RefSeq" id="WP_073082757.1">
    <property type="nucleotide sequence ID" value="NZ_FQXV01000019.1"/>
</dbReference>
<dbReference type="PANTHER" id="PTHR48075">
    <property type="entry name" value="3-HYDROXYACYL-COA DEHYDROGENASE FAMILY PROTEIN"/>
    <property type="match status" value="1"/>
</dbReference>
<proteinExistence type="inferred from homology"/>
<dbReference type="FunFam" id="3.40.50.720:FF:000009">
    <property type="entry name" value="Fatty oxidation complex, alpha subunit"/>
    <property type="match status" value="1"/>
</dbReference>
<evidence type="ECO:0000256" key="1">
    <source>
        <dbReference type="ARBA" id="ARBA00005086"/>
    </source>
</evidence>
<dbReference type="GO" id="GO:0008691">
    <property type="term" value="F:3-hydroxybutyryl-CoA dehydrogenase activity"/>
    <property type="evidence" value="ECO:0007669"/>
    <property type="project" value="TreeGrafter"/>
</dbReference>
<dbReference type="Pfam" id="PF02737">
    <property type="entry name" value="3HCDH_N"/>
    <property type="match status" value="1"/>
</dbReference>
<evidence type="ECO:0000259" key="8">
    <source>
        <dbReference type="Pfam" id="PF00725"/>
    </source>
</evidence>
<dbReference type="SUPFAM" id="SSF51735">
    <property type="entry name" value="NAD(P)-binding Rossmann-fold domains"/>
    <property type="match status" value="1"/>
</dbReference>
<dbReference type="Pfam" id="PF00725">
    <property type="entry name" value="3HCDH"/>
    <property type="match status" value="1"/>
</dbReference>
<organism evidence="10 11">
    <name type="scientific">Sporobacter termitidis DSM 10068</name>
    <dbReference type="NCBI Taxonomy" id="1123282"/>
    <lineage>
        <taxon>Bacteria</taxon>
        <taxon>Bacillati</taxon>
        <taxon>Bacillota</taxon>
        <taxon>Clostridia</taxon>
        <taxon>Eubacteriales</taxon>
        <taxon>Oscillospiraceae</taxon>
        <taxon>Sporobacter</taxon>
    </lineage>
</organism>
<dbReference type="InterPro" id="IPR006176">
    <property type="entry name" value="3-OHacyl-CoA_DH_NAD-bd"/>
</dbReference>
<dbReference type="GO" id="GO:0070403">
    <property type="term" value="F:NAD+ binding"/>
    <property type="evidence" value="ECO:0007669"/>
    <property type="project" value="InterPro"/>
</dbReference>
<feature type="domain" description="3-hydroxyacyl-CoA dehydrogenase NAD binding" evidence="9">
    <location>
        <begin position="3"/>
        <end position="181"/>
    </location>
</feature>
<evidence type="ECO:0000256" key="6">
    <source>
        <dbReference type="PIRSR" id="PIRSR000105-2"/>
    </source>
</evidence>
<dbReference type="InterPro" id="IPR006108">
    <property type="entry name" value="3HC_DH_C"/>
</dbReference>
<dbReference type="InterPro" id="IPR008927">
    <property type="entry name" value="6-PGluconate_DH-like_C_sf"/>
</dbReference>
<reference evidence="10 11" key="1">
    <citation type="submission" date="2016-11" db="EMBL/GenBank/DDBJ databases">
        <authorList>
            <person name="Jaros S."/>
            <person name="Januszkiewicz K."/>
            <person name="Wedrychowicz H."/>
        </authorList>
    </citation>
    <scope>NUCLEOTIDE SEQUENCE [LARGE SCALE GENOMIC DNA]</scope>
    <source>
        <strain evidence="10 11">DSM 10068</strain>
    </source>
</reference>
<dbReference type="PANTHER" id="PTHR48075:SF5">
    <property type="entry name" value="3-HYDROXYBUTYRYL-COA DEHYDROGENASE"/>
    <property type="match status" value="1"/>
</dbReference>
<feature type="domain" description="3-hydroxyacyl-CoA dehydrogenase C-terminal" evidence="8">
    <location>
        <begin position="184"/>
        <end position="280"/>
    </location>
</feature>
<evidence type="ECO:0000313" key="10">
    <source>
        <dbReference type="EMBL" id="SHI23144.1"/>
    </source>
</evidence>
<evidence type="ECO:0000256" key="2">
    <source>
        <dbReference type="ARBA" id="ARBA00009463"/>
    </source>
</evidence>
<protein>
    <recommendedName>
        <fullName evidence="4">3-hydroxybutyryl-CoA dehydrogenase</fullName>
    </recommendedName>
</protein>
<feature type="binding site" evidence="6">
    <location>
        <position position="31"/>
    </location>
    <ligand>
        <name>NAD(+)</name>
        <dbReference type="ChEBI" id="CHEBI:57540"/>
    </ligand>
</feature>
<feature type="binding site" evidence="7">
    <location>
        <position position="117"/>
    </location>
    <ligand>
        <name>CoA</name>
        <dbReference type="ChEBI" id="CHEBI:57287"/>
    </ligand>
</feature>
<dbReference type="InterPro" id="IPR036291">
    <property type="entry name" value="NAD(P)-bd_dom_sf"/>
</dbReference>
<dbReference type="NCBIfam" id="NF004474">
    <property type="entry name" value="PRK05808.1"/>
    <property type="match status" value="1"/>
</dbReference>
<dbReference type="GO" id="GO:0006635">
    <property type="term" value="P:fatty acid beta-oxidation"/>
    <property type="evidence" value="ECO:0007669"/>
    <property type="project" value="TreeGrafter"/>
</dbReference>
<evidence type="ECO:0000256" key="5">
    <source>
        <dbReference type="PIRSR" id="PIRSR000105-1"/>
    </source>
</evidence>
<dbReference type="InterPro" id="IPR013328">
    <property type="entry name" value="6PGD_dom2"/>
</dbReference>
<feature type="binding site" evidence="6">
    <location>
        <position position="95"/>
    </location>
    <ligand>
        <name>NAD(+)</name>
        <dbReference type="ChEBI" id="CHEBI:57540"/>
    </ligand>
</feature>
<evidence type="ECO:0000256" key="4">
    <source>
        <dbReference type="ARBA" id="ARBA00067747"/>
    </source>
</evidence>
<feature type="binding site" evidence="6">
    <location>
        <position position="272"/>
    </location>
    <ligand>
        <name>NAD(+)</name>
        <dbReference type="ChEBI" id="CHEBI:57540"/>
    </ligand>
</feature>
<feature type="binding site" evidence="6">
    <location>
        <begin position="8"/>
        <end position="13"/>
    </location>
    <ligand>
        <name>NAD(+)</name>
        <dbReference type="ChEBI" id="CHEBI:57540"/>
    </ligand>
</feature>
<feature type="binding site" evidence="7">
    <location>
        <position position="54"/>
    </location>
    <ligand>
        <name>CoA</name>
        <dbReference type="ChEBI" id="CHEBI:57287"/>
    </ligand>
</feature>
<dbReference type="OrthoDB" id="9771883at2"/>
<keyword evidence="11" id="KW-1185">Reference proteome</keyword>
<dbReference type="NCBIfam" id="NF005875">
    <property type="entry name" value="PRK07819.1"/>
    <property type="match status" value="1"/>
</dbReference>
<accession>A0A1M5ZG50</accession>
<dbReference type="STRING" id="1123282.SAMN02745823_03685"/>
<name>A0A1M5ZG50_9FIRM</name>
<dbReference type="AlphaFoldDB" id="A0A1M5ZG50"/>
<dbReference type="Gene3D" id="1.10.1040.10">
    <property type="entry name" value="N-(1-d-carboxylethyl)-l-norvaline Dehydrogenase, domain 2"/>
    <property type="match status" value="1"/>
</dbReference>
<dbReference type="Gene3D" id="3.40.50.720">
    <property type="entry name" value="NAD(P)-binding Rossmann-like Domain"/>
    <property type="match status" value="1"/>
</dbReference>
<dbReference type="PIRSF" id="PIRSF000105">
    <property type="entry name" value="HCDH"/>
    <property type="match status" value="1"/>
</dbReference>
<sequence>MKKISVIGAGTMGTDIAQVFAQKGFDVVIRDITDDIISKSAAKLERSLARLVEKGKITAEDKQKLQSHISFTTDLNASADADVVIEAIIEDVKIKKDLFKQLDGLCKPETILATNTSSISITEISAAVARKDKFIGMHFFNPVPVMKLVEVIRGMATSDETFKAIMELSRVIGKEPVEVNDGPGFIVNKILVPMINEAVCVLQDGIASAEDIDKAMQLGANHPMGPLALSDLIGNDVVLHIMNILYEETGDPKYRPNILLKKMVRGGLLGKKTGRGFYTYQ</sequence>
<feature type="binding site" evidence="6">
    <location>
        <position position="90"/>
    </location>
    <ligand>
        <name>NAD(+)</name>
        <dbReference type="ChEBI" id="CHEBI:57540"/>
    </ligand>
</feature>
<feature type="binding site" evidence="6">
    <location>
        <position position="141"/>
    </location>
    <ligand>
        <name>NAD(+)</name>
        <dbReference type="ChEBI" id="CHEBI:57540"/>
    </ligand>
</feature>
<dbReference type="Proteomes" id="UP000183995">
    <property type="component" value="Unassembled WGS sequence"/>
</dbReference>
<evidence type="ECO:0000313" key="11">
    <source>
        <dbReference type="Proteomes" id="UP000183995"/>
    </source>
</evidence>
<evidence type="ECO:0000256" key="7">
    <source>
        <dbReference type="PIRSR" id="PIRSR000105-3"/>
    </source>
</evidence>
<feature type="site" description="Important for catalytic activity" evidence="5">
    <location>
        <position position="138"/>
    </location>
</feature>
<feature type="binding site" evidence="7">
    <location>
        <position position="47"/>
    </location>
    <ligand>
        <name>CoA</name>
        <dbReference type="ChEBI" id="CHEBI:57287"/>
    </ligand>
</feature>
<dbReference type="EMBL" id="FQXV01000019">
    <property type="protein sequence ID" value="SHI23144.1"/>
    <property type="molecule type" value="Genomic_DNA"/>
</dbReference>
<comment type="pathway">
    <text evidence="1">Lipid metabolism; butanoate metabolism.</text>
</comment>
<feature type="binding site" evidence="6">
    <location>
        <position position="117"/>
    </location>
    <ligand>
        <name>NAD(+)</name>
        <dbReference type="ChEBI" id="CHEBI:57540"/>
    </ligand>
</feature>
<dbReference type="SUPFAM" id="SSF48179">
    <property type="entry name" value="6-phosphogluconate dehydrogenase C-terminal domain-like"/>
    <property type="match status" value="1"/>
</dbReference>
<comment type="similarity">
    <text evidence="2">Belongs to the 3-hydroxyacyl-CoA dehydrogenase family.</text>
</comment>
<keyword evidence="6" id="KW-0520">NAD</keyword>
<evidence type="ECO:0000259" key="9">
    <source>
        <dbReference type="Pfam" id="PF02737"/>
    </source>
</evidence>
<evidence type="ECO:0000256" key="3">
    <source>
        <dbReference type="ARBA" id="ARBA00023002"/>
    </source>
</evidence>